<proteinExistence type="predicted"/>
<evidence type="ECO:0000256" key="1">
    <source>
        <dbReference type="SAM" id="MobiDB-lite"/>
    </source>
</evidence>
<gene>
    <name evidence="2" type="ORF">PHJA_002234300</name>
</gene>
<evidence type="ECO:0000313" key="3">
    <source>
        <dbReference type="Proteomes" id="UP000653305"/>
    </source>
</evidence>
<dbReference type="AlphaFoldDB" id="A0A830CYG8"/>
<dbReference type="Proteomes" id="UP000653305">
    <property type="component" value="Unassembled WGS sequence"/>
</dbReference>
<reference evidence="2" key="1">
    <citation type="submission" date="2020-07" db="EMBL/GenBank/DDBJ databases">
        <title>Ethylene signaling mediates host invasion by parasitic plants.</title>
        <authorList>
            <person name="Yoshida S."/>
        </authorList>
    </citation>
    <scope>NUCLEOTIDE SEQUENCE</scope>
    <source>
        <strain evidence="2">Okayama</strain>
    </source>
</reference>
<evidence type="ECO:0000313" key="2">
    <source>
        <dbReference type="EMBL" id="GFQ00904.1"/>
    </source>
</evidence>
<dbReference type="EMBL" id="BMAC01000647">
    <property type="protein sequence ID" value="GFQ00904.1"/>
    <property type="molecule type" value="Genomic_DNA"/>
</dbReference>
<feature type="non-terminal residue" evidence="2">
    <location>
        <position position="1"/>
    </location>
</feature>
<feature type="region of interest" description="Disordered" evidence="1">
    <location>
        <begin position="1"/>
        <end position="68"/>
    </location>
</feature>
<protein>
    <submittedName>
        <fullName evidence="2">Pra1 family protein b4</fullName>
    </submittedName>
</protein>
<feature type="compositionally biased region" description="Low complexity" evidence="1">
    <location>
        <begin position="33"/>
        <end position="68"/>
    </location>
</feature>
<comment type="caution">
    <text evidence="2">The sequence shown here is derived from an EMBL/GenBank/DDBJ whole genome shotgun (WGS) entry which is preliminary data.</text>
</comment>
<name>A0A830CYG8_9LAMI</name>
<organism evidence="2 3">
    <name type="scientific">Phtheirospermum japonicum</name>
    <dbReference type="NCBI Taxonomy" id="374723"/>
    <lineage>
        <taxon>Eukaryota</taxon>
        <taxon>Viridiplantae</taxon>
        <taxon>Streptophyta</taxon>
        <taxon>Embryophyta</taxon>
        <taxon>Tracheophyta</taxon>
        <taxon>Spermatophyta</taxon>
        <taxon>Magnoliopsida</taxon>
        <taxon>eudicotyledons</taxon>
        <taxon>Gunneridae</taxon>
        <taxon>Pentapetalae</taxon>
        <taxon>asterids</taxon>
        <taxon>lamiids</taxon>
        <taxon>Lamiales</taxon>
        <taxon>Orobanchaceae</taxon>
        <taxon>Orobanchaceae incertae sedis</taxon>
        <taxon>Phtheirospermum</taxon>
    </lineage>
</organism>
<accession>A0A830CYG8</accession>
<sequence>SRIPLPDPPPRRLALPLPLPASPQIRRSRSSTASSLIARPCSSSSSPPSSSSSTPASDPFSSPPSWLAWPWSPCTALLGLRRIYSSTSRSHREGLPVYYPYSPVAVPRSSLRPPSLLGLEIIDTQGNN</sequence>
<keyword evidence="3" id="KW-1185">Reference proteome</keyword>